<dbReference type="Proteomes" id="UP000002791">
    <property type="component" value="Chromosome"/>
</dbReference>
<evidence type="ECO:0000313" key="2">
    <source>
        <dbReference type="EMBL" id="EHR59934.1"/>
    </source>
</evidence>
<organism evidence="2 3">
    <name type="scientific">Saccharomonospora cyanea NA-134</name>
    <dbReference type="NCBI Taxonomy" id="882082"/>
    <lineage>
        <taxon>Bacteria</taxon>
        <taxon>Bacillati</taxon>
        <taxon>Actinomycetota</taxon>
        <taxon>Actinomycetes</taxon>
        <taxon>Pseudonocardiales</taxon>
        <taxon>Pseudonocardiaceae</taxon>
        <taxon>Saccharomonospora</taxon>
    </lineage>
</organism>
<dbReference type="InterPro" id="IPR002629">
    <property type="entry name" value="Met_Synth_C/arc"/>
</dbReference>
<feature type="domain" description="Cobalamin-independent methionine synthase MetE C-terminal/archaeal" evidence="1">
    <location>
        <begin position="40"/>
        <end position="362"/>
    </location>
</feature>
<dbReference type="HOGENOM" id="CLU_065357_0_0_11"/>
<name>H5XMI5_9PSEU</name>
<accession>H5XMI5</accession>
<sequence>MPVNRVVNSADPAVAARVDGGTIGGVSSGETQRVWAPGAATGVGSMPGVDAGEAAAVVFGELPGFPHLPELPARGVGADLIGRAAALLVDLAVEVVPSGYRVTARPGRDHRRAVDLLRWDVDAVTEAAEHTRPPVVKTQVAGPWTLAAGTELPRGHRVLTDPGALRDFTDSLVEGLSAHVTELADRTGARVVVQLDEPSLPAVLAGALPTPSGYGTVAAVPEPQARELLGTVIEAARAATGCPVAVHCCDRLPPVGLLHGAGADAISLDATLLGGAPGTLLDEVGEAWDAGVTFLLGLVPSVAPERRPELRELARPAFDLVDRLGFARSMLAERAVPTPTCGLAGTTGEWVRRALSLARDLGKAFVEPVEGW</sequence>
<dbReference type="Pfam" id="PF01717">
    <property type="entry name" value="Meth_synt_2"/>
    <property type="match status" value="1"/>
</dbReference>
<reference evidence="2 3" key="1">
    <citation type="submission" date="2011-11" db="EMBL/GenBank/DDBJ databases">
        <title>The Noncontiguous Finished sequence of Saccharomonospora cyanea NA-134.</title>
        <authorList>
            <consortium name="US DOE Joint Genome Institute"/>
            <person name="Lucas S."/>
            <person name="Han J."/>
            <person name="Lapidus A."/>
            <person name="Cheng J.-F."/>
            <person name="Goodwin L."/>
            <person name="Pitluck S."/>
            <person name="Peters L."/>
            <person name="Ovchinnikova G."/>
            <person name="Lu M."/>
            <person name="Detter J.C."/>
            <person name="Han C."/>
            <person name="Tapia R."/>
            <person name="Land M."/>
            <person name="Hauser L."/>
            <person name="Kyrpides N."/>
            <person name="Ivanova N."/>
            <person name="Pagani I."/>
            <person name="Brambilla E.-M."/>
            <person name="Klenk H.-P."/>
            <person name="Woyke T."/>
        </authorList>
    </citation>
    <scope>NUCLEOTIDE SEQUENCE [LARGE SCALE GENOMIC DNA]</scope>
    <source>
        <strain evidence="2 3">NA-134</strain>
    </source>
</reference>
<dbReference type="CDD" id="cd03310">
    <property type="entry name" value="CIMS_like"/>
    <property type="match status" value="1"/>
</dbReference>
<dbReference type="EMBL" id="CM001440">
    <property type="protein sequence ID" value="EHR59934.1"/>
    <property type="molecule type" value="Genomic_DNA"/>
</dbReference>
<dbReference type="Gene3D" id="3.20.20.210">
    <property type="match status" value="1"/>
</dbReference>
<evidence type="ECO:0000259" key="1">
    <source>
        <dbReference type="Pfam" id="PF01717"/>
    </source>
</evidence>
<evidence type="ECO:0000313" key="3">
    <source>
        <dbReference type="Proteomes" id="UP000002791"/>
    </source>
</evidence>
<protein>
    <submittedName>
        <fullName evidence="2">Methionine synthase II (Cobalamin-independent)</fullName>
    </submittedName>
</protein>
<dbReference type="InterPro" id="IPR038071">
    <property type="entry name" value="UROD/MetE-like_sf"/>
</dbReference>
<dbReference type="GO" id="GO:0003871">
    <property type="term" value="F:5-methyltetrahydropteroyltriglutamate-homocysteine S-methyltransferase activity"/>
    <property type="evidence" value="ECO:0007669"/>
    <property type="project" value="InterPro"/>
</dbReference>
<dbReference type="GO" id="GO:0008270">
    <property type="term" value="F:zinc ion binding"/>
    <property type="evidence" value="ECO:0007669"/>
    <property type="project" value="InterPro"/>
</dbReference>
<dbReference type="AlphaFoldDB" id="H5XMI5"/>
<proteinExistence type="predicted"/>
<dbReference type="GO" id="GO:0009086">
    <property type="term" value="P:methionine biosynthetic process"/>
    <property type="evidence" value="ECO:0007669"/>
    <property type="project" value="InterPro"/>
</dbReference>
<dbReference type="SUPFAM" id="SSF51726">
    <property type="entry name" value="UROD/MetE-like"/>
    <property type="match status" value="1"/>
</dbReference>
<gene>
    <name evidence="2" type="ORF">SaccyDRAFT_1021</name>
</gene>
<dbReference type="eggNOG" id="COG0620">
    <property type="taxonomic scope" value="Bacteria"/>
</dbReference>
<keyword evidence="3" id="KW-1185">Reference proteome</keyword>
<dbReference type="STRING" id="882082.SaccyDRAFT_1021"/>